<reference evidence="2 3" key="1">
    <citation type="submission" date="2023-09" db="EMBL/GenBank/DDBJ databases">
        <authorList>
            <person name="Rey-Velasco X."/>
        </authorList>
    </citation>
    <scope>NUCLEOTIDE SEQUENCE [LARGE SCALE GENOMIC DNA]</scope>
    <source>
        <strain evidence="2 3">W242</strain>
    </source>
</reference>
<dbReference type="PANTHER" id="PTHR43685">
    <property type="entry name" value="GLYCOSYLTRANSFERASE"/>
    <property type="match status" value="1"/>
</dbReference>
<dbReference type="Proteomes" id="UP001254488">
    <property type="component" value="Unassembled WGS sequence"/>
</dbReference>
<dbReference type="PANTHER" id="PTHR43685:SF2">
    <property type="entry name" value="GLYCOSYLTRANSFERASE 2-LIKE DOMAIN-CONTAINING PROTEIN"/>
    <property type="match status" value="1"/>
</dbReference>
<protein>
    <submittedName>
        <fullName evidence="2">Glycosyltransferase</fullName>
        <ecNumber evidence="2">2.4.-.-</ecNumber>
    </submittedName>
</protein>
<feature type="domain" description="Glycosyltransferase 2-like" evidence="1">
    <location>
        <begin position="5"/>
        <end position="149"/>
    </location>
</feature>
<dbReference type="Gene3D" id="3.90.550.10">
    <property type="entry name" value="Spore Coat Polysaccharide Biosynthesis Protein SpsA, Chain A"/>
    <property type="match status" value="1"/>
</dbReference>
<evidence type="ECO:0000259" key="1">
    <source>
        <dbReference type="Pfam" id="PF00535"/>
    </source>
</evidence>
<dbReference type="EMBL" id="JAVRHZ010000008">
    <property type="protein sequence ID" value="MDT0556714.1"/>
    <property type="molecule type" value="Genomic_DNA"/>
</dbReference>
<keyword evidence="2" id="KW-0328">Glycosyltransferase</keyword>
<dbReference type="Pfam" id="PF00535">
    <property type="entry name" value="Glycos_transf_2"/>
    <property type="match status" value="1"/>
</dbReference>
<dbReference type="InterPro" id="IPR001173">
    <property type="entry name" value="Glyco_trans_2-like"/>
</dbReference>
<gene>
    <name evidence="2" type="ORF">RM538_11915</name>
</gene>
<proteinExistence type="predicted"/>
<dbReference type="GO" id="GO:0016757">
    <property type="term" value="F:glycosyltransferase activity"/>
    <property type="evidence" value="ECO:0007669"/>
    <property type="project" value="UniProtKB-KW"/>
</dbReference>
<organism evidence="2 3">
    <name type="scientific">Patiriisocius hiemis</name>
    <dbReference type="NCBI Taxonomy" id="3075604"/>
    <lineage>
        <taxon>Bacteria</taxon>
        <taxon>Pseudomonadati</taxon>
        <taxon>Bacteroidota</taxon>
        <taxon>Flavobacteriia</taxon>
        <taxon>Flavobacteriales</taxon>
        <taxon>Flavobacteriaceae</taxon>
        <taxon>Patiriisocius</taxon>
    </lineage>
</organism>
<keyword evidence="3" id="KW-1185">Reference proteome</keyword>
<sequence>MPELSIIIPLYNKEKDIENTLKSVLLQSYSDFEVVVVNDGSTDKSESVVSQIKDDRIKLFSKKNEGVSKTRNFGVSKAIADHIVFLDADDYWYPNHLKNLKDLIKKFPEQGWYATAYEKKHNKNLIVPIQSPVMEKEESMFLINNYFKNSLKDNLAWTSAVCMKKIFFNSLNGFDTSITMGAGEDTDLWIRAALASEIGFCKIVSATHNLEGTNRISNTPTNDRVFLNLDNYEDFAKEDMFLQKFLDLNRYSIALQYKLSGNFKTSNKISKKINSKNLSFTQRNLLKLPRSILVLLIKTQKFLGKKGYRLSSYK</sequence>
<name>A0ABU2YEU5_9FLAO</name>
<evidence type="ECO:0000313" key="2">
    <source>
        <dbReference type="EMBL" id="MDT0556714.1"/>
    </source>
</evidence>
<dbReference type="InterPro" id="IPR029044">
    <property type="entry name" value="Nucleotide-diphossugar_trans"/>
</dbReference>
<dbReference type="InterPro" id="IPR050834">
    <property type="entry name" value="Glycosyltransf_2"/>
</dbReference>
<accession>A0ABU2YEU5</accession>
<dbReference type="EC" id="2.4.-.-" evidence="2"/>
<comment type="caution">
    <text evidence="2">The sequence shown here is derived from an EMBL/GenBank/DDBJ whole genome shotgun (WGS) entry which is preliminary data.</text>
</comment>
<dbReference type="SUPFAM" id="SSF53448">
    <property type="entry name" value="Nucleotide-diphospho-sugar transferases"/>
    <property type="match status" value="1"/>
</dbReference>
<evidence type="ECO:0000313" key="3">
    <source>
        <dbReference type="Proteomes" id="UP001254488"/>
    </source>
</evidence>
<keyword evidence="2" id="KW-0808">Transferase</keyword>
<dbReference type="RefSeq" id="WP_311333665.1">
    <property type="nucleotide sequence ID" value="NZ_JAVRHZ010000008.1"/>
</dbReference>
<dbReference type="CDD" id="cd00761">
    <property type="entry name" value="Glyco_tranf_GTA_type"/>
    <property type="match status" value="1"/>
</dbReference>